<dbReference type="STRING" id="28115.HQ47_04550"/>
<dbReference type="InterPro" id="IPR024079">
    <property type="entry name" value="MetalloPept_cat_dom_sf"/>
</dbReference>
<sequence>MKRILFLIVSLFPLLSWAQQKEIDFNAFFADSTLRVDYIFAGGNSKQVSVYLDELNRTEGWYGRRHHLDSLALAGMGSIVMQDEATGRIIYKTSFSSLFQEWLSTDEATKTAKSFENVFLLPYPKKSVIITVSLRDMTMADIAVYKHRVDPADILIHHKKATRAPQVEQLLYSGNPKEKIDVVVMSEGYTAAEKETFLTDARITKEALLSHEPFASMADRFNIIAVFTPSAQSGVSVPRMKNWKETAFGSHFDTFYSDRYLTSRRLKAIHDALTGVAYEHIIMLANTDVYGGGGIFNSFTLTTAHHAGFRPVVVHEFGHSFGGLADEYFYDNDVMTDVYMRNKEPWEQNVTTLVDFDGKKWSELIKKDTPRPTPVKDSAKYEAGLYEGAAYSSKGFYRCSYDCRMRTNEAPAFCPACQLALKRLIKFYTR</sequence>
<dbReference type="Proteomes" id="UP000030103">
    <property type="component" value="Unassembled WGS sequence"/>
</dbReference>
<evidence type="ECO:0000256" key="1">
    <source>
        <dbReference type="SAM" id="SignalP"/>
    </source>
</evidence>
<feature type="signal peptide" evidence="1">
    <location>
        <begin position="1"/>
        <end position="18"/>
    </location>
</feature>
<dbReference type="InterPro" id="IPR038171">
    <property type="entry name" value="M64_N_sf"/>
</dbReference>
<reference evidence="3 4" key="1">
    <citation type="submission" date="2014-09" db="EMBL/GenBank/DDBJ databases">
        <title>Draft Genome Sequence of Porphyromonas macacae COT-192_OH2859.</title>
        <authorList>
            <person name="Wallis C."/>
            <person name="Deusch O."/>
            <person name="O'Flynn C."/>
            <person name="Davis I."/>
            <person name="Horsfall A."/>
            <person name="Kirkwood N."/>
            <person name="Harris S."/>
            <person name="Eisen J.A."/>
            <person name="Coil D.A."/>
            <person name="Darling A.E."/>
            <person name="Jospin G."/>
            <person name="Alexiev A."/>
        </authorList>
    </citation>
    <scope>NUCLEOTIDE SEQUENCE [LARGE SCALE GENOMIC DNA]</scope>
    <source>
        <strain evidence="4">COT-192 OH2859</strain>
    </source>
</reference>
<keyword evidence="1" id="KW-0732">Signal</keyword>
<comment type="caution">
    <text evidence="3">The sequence shown here is derived from an EMBL/GenBank/DDBJ whole genome shotgun (WGS) entry which is preliminary data.</text>
</comment>
<gene>
    <name evidence="3" type="ORF">HQ47_04550</name>
</gene>
<dbReference type="Pfam" id="PF09471">
    <property type="entry name" value="Peptidase_M64"/>
    <property type="match status" value="1"/>
</dbReference>
<dbReference type="EMBL" id="JRFA01000014">
    <property type="protein sequence ID" value="KGN74334.1"/>
    <property type="molecule type" value="Genomic_DNA"/>
</dbReference>
<dbReference type="Gene3D" id="3.40.390.10">
    <property type="entry name" value="Collagenase (Catalytic Domain)"/>
    <property type="match status" value="1"/>
</dbReference>
<dbReference type="Gene3D" id="2.60.40.3250">
    <property type="entry name" value="Peptidase M64, N-terminal domain"/>
    <property type="match status" value="1"/>
</dbReference>
<protein>
    <submittedName>
        <fullName evidence="3">Peptidase M64</fullName>
    </submittedName>
</protein>
<feature type="domain" description="Peptidase M64 N-terminal" evidence="2">
    <location>
        <begin position="24"/>
        <end position="140"/>
    </location>
</feature>
<proteinExistence type="predicted"/>
<dbReference type="RefSeq" id="WP_036873848.1">
    <property type="nucleotide sequence ID" value="NZ_JRFA01000014.1"/>
</dbReference>
<evidence type="ECO:0000313" key="4">
    <source>
        <dbReference type="Proteomes" id="UP000030103"/>
    </source>
</evidence>
<name>A0A0A2ED26_9PORP</name>
<dbReference type="eggNOG" id="COG2304">
    <property type="taxonomic scope" value="Bacteria"/>
</dbReference>
<dbReference type="GO" id="GO:0008237">
    <property type="term" value="F:metallopeptidase activity"/>
    <property type="evidence" value="ECO:0007669"/>
    <property type="project" value="InterPro"/>
</dbReference>
<dbReference type="Pfam" id="PF16217">
    <property type="entry name" value="M64_N"/>
    <property type="match status" value="1"/>
</dbReference>
<dbReference type="AlphaFoldDB" id="A0A0A2ED26"/>
<evidence type="ECO:0000259" key="2">
    <source>
        <dbReference type="Pfam" id="PF16217"/>
    </source>
</evidence>
<accession>A0A0A2ED26</accession>
<dbReference type="InterPro" id="IPR032625">
    <property type="entry name" value="M64_N"/>
</dbReference>
<keyword evidence="4" id="KW-1185">Reference proteome</keyword>
<dbReference type="InterPro" id="IPR019026">
    <property type="entry name" value="Peptidase_M64_IgA"/>
</dbReference>
<evidence type="ECO:0000313" key="3">
    <source>
        <dbReference type="EMBL" id="KGN74334.1"/>
    </source>
</evidence>
<organism evidence="3 4">
    <name type="scientific">Porphyromonas macacae</name>
    <dbReference type="NCBI Taxonomy" id="28115"/>
    <lineage>
        <taxon>Bacteria</taxon>
        <taxon>Pseudomonadati</taxon>
        <taxon>Bacteroidota</taxon>
        <taxon>Bacteroidia</taxon>
        <taxon>Bacteroidales</taxon>
        <taxon>Porphyromonadaceae</taxon>
        <taxon>Porphyromonas</taxon>
    </lineage>
</organism>
<feature type="chain" id="PRO_5001986976" evidence="1">
    <location>
        <begin position="19"/>
        <end position="430"/>
    </location>
</feature>